<keyword evidence="1" id="KW-1133">Transmembrane helix</keyword>
<dbReference type="PANTHER" id="PTHR34821:SF2">
    <property type="entry name" value="INNER MEMBRANE PROTEIN YDCZ"/>
    <property type="match status" value="1"/>
</dbReference>
<evidence type="ECO:0000256" key="1">
    <source>
        <dbReference type="SAM" id="Phobius"/>
    </source>
</evidence>
<accession>A0A7H4LT03</accession>
<comment type="caution">
    <text evidence="2">The sequence shown here is derived from an EMBL/GenBank/DDBJ whole genome shotgun (WGS) entry which is preliminary data.</text>
</comment>
<dbReference type="InterPro" id="IPR006750">
    <property type="entry name" value="YdcZ"/>
</dbReference>
<dbReference type="Pfam" id="PF04657">
    <property type="entry name" value="DMT_YdcZ"/>
    <property type="match status" value="1"/>
</dbReference>
<name>A0A7H4LT03_9ENTR</name>
<dbReference type="EMBL" id="UGJR01000002">
    <property type="protein sequence ID" value="STR39279.1"/>
    <property type="molecule type" value="Genomic_DNA"/>
</dbReference>
<dbReference type="AlphaFoldDB" id="A0A7H4LT03"/>
<protein>
    <submittedName>
        <fullName evidence="2">Membrane protein</fullName>
    </submittedName>
</protein>
<sequence length="176" mass="18805">MSSIMILLALVGGAMLSMQAAINGRLGSQVGVFRSAFLTFAMGALITALLIFYFAPHQSTTLLDVPKWQLLGAFCGVPYIVIMVVAVQRIGTATATVAVIFGQLAMSLLIDNFGWLGNDAIAFSAGRLGPSSVWGWRCSLFTAPARRQKLKIRRVSPPVQVSCRASPTAVILFVTL</sequence>
<dbReference type="GO" id="GO:0005886">
    <property type="term" value="C:plasma membrane"/>
    <property type="evidence" value="ECO:0007669"/>
    <property type="project" value="TreeGrafter"/>
</dbReference>
<feature type="transmembrane region" description="Helical" evidence="1">
    <location>
        <begin position="68"/>
        <end position="87"/>
    </location>
</feature>
<evidence type="ECO:0000313" key="3">
    <source>
        <dbReference type="Proteomes" id="UP000255050"/>
    </source>
</evidence>
<dbReference type="Proteomes" id="UP000255050">
    <property type="component" value="Unassembled WGS sequence"/>
</dbReference>
<keyword evidence="1" id="KW-0812">Transmembrane</keyword>
<proteinExistence type="predicted"/>
<reference evidence="2 3" key="1">
    <citation type="submission" date="2018-06" db="EMBL/GenBank/DDBJ databases">
        <authorList>
            <consortium name="Pathogen Informatics"/>
            <person name="Doyle S."/>
        </authorList>
    </citation>
    <scope>NUCLEOTIDE SEQUENCE [LARGE SCALE GENOMIC DNA]</scope>
    <source>
        <strain evidence="2 3">NCTC11694</strain>
    </source>
</reference>
<feature type="transmembrane region" description="Helical" evidence="1">
    <location>
        <begin position="36"/>
        <end position="56"/>
    </location>
</feature>
<dbReference type="PANTHER" id="PTHR34821">
    <property type="entry name" value="INNER MEMBRANE PROTEIN YDCZ"/>
    <property type="match status" value="1"/>
</dbReference>
<organism evidence="2 3">
    <name type="scientific">Klebsiella michiganensis</name>
    <dbReference type="NCBI Taxonomy" id="1134687"/>
    <lineage>
        <taxon>Bacteria</taxon>
        <taxon>Pseudomonadati</taxon>
        <taxon>Pseudomonadota</taxon>
        <taxon>Gammaproteobacteria</taxon>
        <taxon>Enterobacterales</taxon>
        <taxon>Enterobacteriaceae</taxon>
        <taxon>Klebsiella/Raoultella group</taxon>
        <taxon>Klebsiella</taxon>
    </lineage>
</organism>
<evidence type="ECO:0000313" key="2">
    <source>
        <dbReference type="EMBL" id="STR39279.1"/>
    </source>
</evidence>
<gene>
    <name evidence="2" type="ORF">NCTC11694_00418</name>
</gene>
<keyword evidence="1" id="KW-0472">Membrane</keyword>